<sequence>MEEMVDIDEVCELINEKVEECKHQLKELINKKVEECKQQLKKLSENSDIKLQMARLQKAAEILGICSCSNMEDMDIDVVCKLINRKVEECKQQLKKLSENSDIELQMVRLQKAGETLKKLLESLESSEQEEVVQDLQPIRFEPTYFIKGRMIPCTDPYEEISCLVTKLKHVDKVTVLAQEWLLSSMGEFALPWKYFNEEKSVLIVQQPILFTFEEWYHDLLTFPEVEDWFPFLKLRLYPLLRLCTKWLKCAIENEICHGDLMHYIYFTTDFEPQLLIRKGFDPKKLGGRCGSYREDLKTIRYFLFVIVNRKPLEDLWRVYKSEDYVKFNNDVPCYLIDFLQLLATFDEQKYHLDSFLSDFITFYVIILLSFFVCRHVVDIVFDPSFLWSIEKKFKHLDVAFMYFFDMESRLDKINKHHWWPWFEDFDSLPDHHPLKKILKRAGSLVITLVGQSRRSHRSRQGASVHWNPKYNDNAQLLRLFRNCKCHVTEMFGHRRTQEFVLEQFEENFNILSKLSQTCNKYARGLQGEQLHADFLEMLGYEYCRKRSFHHLKRQSLKQRSLKRRRKAIRGTTASKFLKRST</sequence>
<evidence type="ECO:0000313" key="3">
    <source>
        <dbReference type="Proteomes" id="UP001054252"/>
    </source>
</evidence>
<dbReference type="Proteomes" id="UP001054252">
    <property type="component" value="Unassembled WGS sequence"/>
</dbReference>
<evidence type="ECO:0000256" key="1">
    <source>
        <dbReference type="SAM" id="Coils"/>
    </source>
</evidence>
<comment type="caution">
    <text evidence="2">The sequence shown here is derived from an EMBL/GenBank/DDBJ whole genome shotgun (WGS) entry which is preliminary data.</text>
</comment>
<accession>A0AAV5MJW1</accession>
<keyword evidence="3" id="KW-1185">Reference proteome</keyword>
<name>A0AAV5MJW1_9ROSI</name>
<evidence type="ECO:0000313" key="2">
    <source>
        <dbReference type="EMBL" id="GKV49768.1"/>
    </source>
</evidence>
<feature type="coiled-coil region" evidence="1">
    <location>
        <begin position="80"/>
        <end position="130"/>
    </location>
</feature>
<feature type="coiled-coil region" evidence="1">
    <location>
        <begin position="11"/>
        <end position="46"/>
    </location>
</feature>
<keyword evidence="1" id="KW-0175">Coiled coil</keyword>
<gene>
    <name evidence="2" type="ORF">SLEP1_g56500</name>
</gene>
<dbReference type="EMBL" id="BPVZ01000317">
    <property type="protein sequence ID" value="GKV49768.1"/>
    <property type="molecule type" value="Genomic_DNA"/>
</dbReference>
<organism evidence="2 3">
    <name type="scientific">Rubroshorea leprosula</name>
    <dbReference type="NCBI Taxonomy" id="152421"/>
    <lineage>
        <taxon>Eukaryota</taxon>
        <taxon>Viridiplantae</taxon>
        <taxon>Streptophyta</taxon>
        <taxon>Embryophyta</taxon>
        <taxon>Tracheophyta</taxon>
        <taxon>Spermatophyta</taxon>
        <taxon>Magnoliopsida</taxon>
        <taxon>eudicotyledons</taxon>
        <taxon>Gunneridae</taxon>
        <taxon>Pentapetalae</taxon>
        <taxon>rosids</taxon>
        <taxon>malvids</taxon>
        <taxon>Malvales</taxon>
        <taxon>Dipterocarpaceae</taxon>
        <taxon>Rubroshorea</taxon>
    </lineage>
</organism>
<reference evidence="2 3" key="1">
    <citation type="journal article" date="2021" name="Commun. Biol.">
        <title>The genome of Shorea leprosula (Dipterocarpaceae) highlights the ecological relevance of drought in aseasonal tropical rainforests.</title>
        <authorList>
            <person name="Ng K.K.S."/>
            <person name="Kobayashi M.J."/>
            <person name="Fawcett J.A."/>
            <person name="Hatakeyama M."/>
            <person name="Paape T."/>
            <person name="Ng C.H."/>
            <person name="Ang C.C."/>
            <person name="Tnah L.H."/>
            <person name="Lee C.T."/>
            <person name="Nishiyama T."/>
            <person name="Sese J."/>
            <person name="O'Brien M.J."/>
            <person name="Copetti D."/>
            <person name="Mohd Noor M.I."/>
            <person name="Ong R.C."/>
            <person name="Putra M."/>
            <person name="Sireger I.Z."/>
            <person name="Indrioko S."/>
            <person name="Kosugi Y."/>
            <person name="Izuno A."/>
            <person name="Isagi Y."/>
            <person name="Lee S.L."/>
            <person name="Shimizu K.K."/>
        </authorList>
    </citation>
    <scope>NUCLEOTIDE SEQUENCE [LARGE SCALE GENOMIC DNA]</scope>
    <source>
        <strain evidence="2">214</strain>
    </source>
</reference>
<dbReference type="AlphaFoldDB" id="A0AAV5MJW1"/>
<proteinExistence type="predicted"/>
<protein>
    <submittedName>
        <fullName evidence="2">Uncharacterized protein</fullName>
    </submittedName>
</protein>